<feature type="compositionally biased region" description="Acidic residues" evidence="1">
    <location>
        <begin position="217"/>
        <end position="229"/>
    </location>
</feature>
<evidence type="ECO:0000313" key="2">
    <source>
        <dbReference type="EMBL" id="GMG39256.1"/>
    </source>
</evidence>
<accession>A0A9W6Z1R4</accession>
<dbReference type="EMBL" id="BSXU01002763">
    <property type="protein sequence ID" value="GMG39256.1"/>
    <property type="molecule type" value="Genomic_DNA"/>
</dbReference>
<feature type="compositionally biased region" description="Basic and acidic residues" evidence="1">
    <location>
        <begin position="257"/>
        <end position="271"/>
    </location>
</feature>
<protein>
    <submittedName>
        <fullName evidence="2">Unnamed protein product</fullName>
    </submittedName>
</protein>
<evidence type="ECO:0000256" key="1">
    <source>
        <dbReference type="SAM" id="MobiDB-lite"/>
    </source>
</evidence>
<evidence type="ECO:0000313" key="3">
    <source>
        <dbReference type="Proteomes" id="UP001165063"/>
    </source>
</evidence>
<feature type="compositionally biased region" description="Basic residues" evidence="1">
    <location>
        <begin position="458"/>
        <end position="477"/>
    </location>
</feature>
<feature type="compositionally biased region" description="Acidic residues" evidence="1">
    <location>
        <begin position="272"/>
        <end position="321"/>
    </location>
</feature>
<organism evidence="2 3">
    <name type="scientific">Ambrosiozyma monospora</name>
    <name type="common">Yeast</name>
    <name type="synonym">Endomycopsis monosporus</name>
    <dbReference type="NCBI Taxonomy" id="43982"/>
    <lineage>
        <taxon>Eukaryota</taxon>
        <taxon>Fungi</taxon>
        <taxon>Dikarya</taxon>
        <taxon>Ascomycota</taxon>
        <taxon>Saccharomycotina</taxon>
        <taxon>Pichiomycetes</taxon>
        <taxon>Pichiales</taxon>
        <taxon>Pichiaceae</taxon>
        <taxon>Ambrosiozyma</taxon>
    </lineage>
</organism>
<dbReference type="Proteomes" id="UP001165063">
    <property type="component" value="Unassembled WGS sequence"/>
</dbReference>
<feature type="compositionally biased region" description="Acidic residues" evidence="1">
    <location>
        <begin position="163"/>
        <end position="187"/>
    </location>
</feature>
<feature type="compositionally biased region" description="Polar residues" evidence="1">
    <location>
        <begin position="430"/>
        <end position="439"/>
    </location>
</feature>
<keyword evidence="3" id="KW-1185">Reference proteome</keyword>
<feature type="compositionally biased region" description="Basic and acidic residues" evidence="1">
    <location>
        <begin position="361"/>
        <end position="371"/>
    </location>
</feature>
<feature type="compositionally biased region" description="Low complexity" evidence="1">
    <location>
        <begin position="322"/>
        <end position="334"/>
    </location>
</feature>
<feature type="region of interest" description="Disordered" evidence="1">
    <location>
        <begin position="157"/>
        <end position="493"/>
    </location>
</feature>
<proteinExistence type="predicted"/>
<dbReference type="AlphaFoldDB" id="A0A9W6Z1R4"/>
<gene>
    <name evidence="2" type="ORF">Amon01_000518900</name>
</gene>
<sequence length="493" mass="55179">MFTYPQFLSYCKQYIETVKTQTEFSNDEKLALIFLSDTGDCRRMANGFAATGIVDDCYHSLYMALFMKFVDKVKSENPKNGEPTENTNPFIVQHPEPTAAVKLASNEKIDEREISISSDEDNFVDANETMRAKPENPNEDDSMEASPDVQVILESENNQSADSDIEMNDDDDNNDDVDLVDYEDVEREELMNTEVDESESPEDERSHLAETGTNENYGDDEEEEEDSSSDADNVVTEAENEEHDVEPITEVVAPAELNRETHTKEQLKKENDDGDEDNEEDDDEDENADEEEDENDDEEEDEDENEDVKIIDEDDDDDSVENDPAVSDGASDSDSSNDNEETEGPLNHKSDQSSDENITDATKDKNPDEIIKSSSHSPVILIEERSIPDESDTENKSEDGSDVGTSSGNKNDEVEPDIVKGLSSPEHDNNNSIASDTAQRSPKSSRARSRSRSLSSGYRKRLKGNSSSSHRRTRSYAKNKNVVEVESDADDED</sequence>
<feature type="compositionally biased region" description="Basic and acidic residues" evidence="1">
    <location>
        <begin position="382"/>
        <end position="399"/>
    </location>
</feature>
<reference evidence="2" key="1">
    <citation type="submission" date="2023-04" db="EMBL/GenBank/DDBJ databases">
        <title>Ambrosiozyma monospora NBRC 1965.</title>
        <authorList>
            <person name="Ichikawa N."/>
            <person name="Sato H."/>
            <person name="Tonouchi N."/>
        </authorList>
    </citation>
    <scope>NUCLEOTIDE SEQUENCE</scope>
    <source>
        <strain evidence="2">NBRC 1965</strain>
    </source>
</reference>
<name>A0A9W6Z1R4_AMBMO</name>
<comment type="caution">
    <text evidence="2">The sequence shown here is derived from an EMBL/GenBank/DDBJ whole genome shotgun (WGS) entry which is preliminary data.</text>
</comment>